<feature type="domain" description="GPI inositol-deacylase transmembrane" evidence="13">
    <location>
        <begin position="646"/>
        <end position="997"/>
    </location>
</feature>
<dbReference type="PANTHER" id="PTHR15495">
    <property type="entry name" value="NEGATIVE REGULATOR OF VESICLE FORMATION-RELATED"/>
    <property type="match status" value="1"/>
</dbReference>
<feature type="region of interest" description="Disordered" evidence="11">
    <location>
        <begin position="784"/>
        <end position="811"/>
    </location>
</feature>
<feature type="transmembrane region" description="Helical" evidence="10">
    <location>
        <begin position="683"/>
        <end position="701"/>
    </location>
</feature>
<proteinExistence type="inferred from homology"/>
<keyword evidence="4 10" id="KW-0812">Transmembrane</keyword>
<dbReference type="InterPro" id="IPR056824">
    <property type="entry name" value="PGAP1_TMD"/>
</dbReference>
<keyword evidence="5 10" id="KW-0378">Hydrolase</keyword>
<evidence type="ECO:0000256" key="6">
    <source>
        <dbReference type="ARBA" id="ARBA00022824"/>
    </source>
</evidence>
<dbReference type="EC" id="3.1.-.-" evidence="10"/>
<feature type="transmembrane region" description="Helical" evidence="10">
    <location>
        <begin position="958"/>
        <end position="975"/>
    </location>
</feature>
<keyword evidence="6 10" id="KW-0256">Endoplasmic reticulum</keyword>
<dbReference type="GO" id="GO:0050185">
    <property type="term" value="F:phosphatidylinositol deacylase activity"/>
    <property type="evidence" value="ECO:0007669"/>
    <property type="project" value="TreeGrafter"/>
</dbReference>
<protein>
    <recommendedName>
        <fullName evidence="10">GPI inositol-deacylase</fullName>
        <ecNumber evidence="10">3.1.-.-</ecNumber>
    </recommendedName>
</protein>
<comment type="function">
    <text evidence="10">Involved in inositol deacylation of GPI-anchored proteins which plays important roles in the quality control and ER-associated degradation of GPI-anchored proteins.</text>
</comment>
<dbReference type="GO" id="GO:0015031">
    <property type="term" value="P:protein transport"/>
    <property type="evidence" value="ECO:0007669"/>
    <property type="project" value="UniProtKB-KW"/>
</dbReference>
<feature type="transmembrane region" description="Helical" evidence="10">
    <location>
        <begin position="744"/>
        <end position="768"/>
    </location>
</feature>
<comment type="subcellular location">
    <subcellularLocation>
        <location evidence="1">Endoplasmic reticulum membrane</location>
        <topology evidence="1">Multi-pass membrane protein</topology>
    </subcellularLocation>
</comment>
<evidence type="ECO:0000256" key="8">
    <source>
        <dbReference type="ARBA" id="ARBA00022989"/>
    </source>
</evidence>
<evidence type="ECO:0000256" key="7">
    <source>
        <dbReference type="ARBA" id="ARBA00022927"/>
    </source>
</evidence>
<dbReference type="InterPro" id="IPR012908">
    <property type="entry name" value="PGAP1-ab_dom-like"/>
</dbReference>
<dbReference type="Pfam" id="PF25140">
    <property type="entry name" value="PGAP1_TMD"/>
    <property type="match status" value="1"/>
</dbReference>
<evidence type="ECO:0000256" key="9">
    <source>
        <dbReference type="ARBA" id="ARBA00023136"/>
    </source>
</evidence>
<dbReference type="GO" id="GO:0006505">
    <property type="term" value="P:GPI anchor metabolic process"/>
    <property type="evidence" value="ECO:0007669"/>
    <property type="project" value="TreeGrafter"/>
</dbReference>
<accession>A0A161HH81</accession>
<evidence type="ECO:0000259" key="12">
    <source>
        <dbReference type="Pfam" id="PF07819"/>
    </source>
</evidence>
<gene>
    <name evidence="14" type="primary">BST1</name>
    <name evidence="14" type="ORF">AWJ20_4237</name>
</gene>
<evidence type="ECO:0000256" key="1">
    <source>
        <dbReference type="ARBA" id="ARBA00004477"/>
    </source>
</evidence>
<evidence type="ECO:0000256" key="10">
    <source>
        <dbReference type="RuleBase" id="RU365011"/>
    </source>
</evidence>
<dbReference type="GO" id="GO:0005789">
    <property type="term" value="C:endoplasmic reticulum membrane"/>
    <property type="evidence" value="ECO:0007669"/>
    <property type="project" value="UniProtKB-SubCell"/>
</dbReference>
<dbReference type="PANTHER" id="PTHR15495:SF7">
    <property type="entry name" value="GPI INOSITOL-DEACYLASE"/>
    <property type="match status" value="1"/>
</dbReference>
<evidence type="ECO:0000256" key="11">
    <source>
        <dbReference type="SAM" id="MobiDB-lite"/>
    </source>
</evidence>
<dbReference type="RefSeq" id="XP_018733904.1">
    <property type="nucleotide sequence ID" value="XM_018881300.1"/>
</dbReference>
<evidence type="ECO:0000256" key="2">
    <source>
        <dbReference type="ARBA" id="ARBA00006931"/>
    </source>
</evidence>
<keyword evidence="8 10" id="KW-1133">Transmembrane helix</keyword>
<keyword evidence="3 10" id="KW-0813">Transport</keyword>
<feature type="transmembrane region" description="Helical" evidence="10">
    <location>
        <begin position="817"/>
        <end position="841"/>
    </location>
</feature>
<keyword evidence="9 10" id="KW-0472">Membrane</keyword>
<evidence type="ECO:0000313" key="15">
    <source>
        <dbReference type="Proteomes" id="UP000189580"/>
    </source>
</evidence>
<dbReference type="GeneID" id="30036347"/>
<dbReference type="SUPFAM" id="SSF53474">
    <property type="entry name" value="alpha/beta-Hydrolases"/>
    <property type="match status" value="1"/>
</dbReference>
<dbReference type="Pfam" id="PF07819">
    <property type="entry name" value="PGAP1"/>
    <property type="match status" value="1"/>
</dbReference>
<comment type="similarity">
    <text evidence="2 10">Belongs to the GPI inositol-deacylase family.</text>
</comment>
<feature type="transmembrane region" description="Helical" evidence="10">
    <location>
        <begin position="646"/>
        <end position="663"/>
    </location>
</feature>
<feature type="region of interest" description="Disordered" evidence="11">
    <location>
        <begin position="211"/>
        <end position="236"/>
    </location>
</feature>
<organism evidence="14 15">
    <name type="scientific">Sugiyamaella lignohabitans</name>
    <dbReference type="NCBI Taxonomy" id="796027"/>
    <lineage>
        <taxon>Eukaryota</taxon>
        <taxon>Fungi</taxon>
        <taxon>Dikarya</taxon>
        <taxon>Ascomycota</taxon>
        <taxon>Saccharomycotina</taxon>
        <taxon>Dipodascomycetes</taxon>
        <taxon>Dipodascales</taxon>
        <taxon>Trichomonascaceae</taxon>
        <taxon>Sugiyamaella</taxon>
    </lineage>
</organism>
<dbReference type="KEGG" id="slb:AWJ20_4237"/>
<evidence type="ECO:0000256" key="3">
    <source>
        <dbReference type="ARBA" id="ARBA00022448"/>
    </source>
</evidence>
<dbReference type="GO" id="GO:0006888">
    <property type="term" value="P:endoplasmic reticulum to Golgi vesicle-mediated transport"/>
    <property type="evidence" value="ECO:0007669"/>
    <property type="project" value="TreeGrafter"/>
</dbReference>
<feature type="transmembrane region" description="Helical" evidence="10">
    <location>
        <begin position="890"/>
        <end position="912"/>
    </location>
</feature>
<dbReference type="InterPro" id="IPR039529">
    <property type="entry name" value="PGAP1/BST1"/>
</dbReference>
<keyword evidence="15" id="KW-1185">Reference proteome</keyword>
<evidence type="ECO:0000256" key="4">
    <source>
        <dbReference type="ARBA" id="ARBA00022692"/>
    </source>
</evidence>
<reference evidence="14 15" key="1">
    <citation type="submission" date="2016-02" db="EMBL/GenBank/DDBJ databases">
        <title>Complete genome sequence and transcriptome regulation of the pentose utilising yeast Sugiyamaella lignohabitans.</title>
        <authorList>
            <person name="Bellasio M."/>
            <person name="Peymann A."/>
            <person name="Valli M."/>
            <person name="Sipitzky M."/>
            <person name="Graf A."/>
            <person name="Sauer M."/>
            <person name="Marx H."/>
            <person name="Mattanovich D."/>
        </authorList>
    </citation>
    <scope>NUCLEOTIDE SEQUENCE [LARGE SCALE GENOMIC DNA]</scope>
    <source>
        <strain evidence="14 15">CBS 10342</strain>
    </source>
</reference>
<feature type="domain" description="GPI inositol-deacylase PGAP1-like alpha/beta" evidence="12">
    <location>
        <begin position="45"/>
        <end position="306"/>
    </location>
</feature>
<dbReference type="Gene3D" id="3.40.50.1820">
    <property type="entry name" value="alpha/beta hydrolase"/>
    <property type="match status" value="1"/>
</dbReference>
<evidence type="ECO:0000256" key="5">
    <source>
        <dbReference type="ARBA" id="ARBA00022801"/>
    </source>
</evidence>
<dbReference type="EMBL" id="CP014500">
    <property type="protein sequence ID" value="ANB11427.1"/>
    <property type="molecule type" value="Genomic_DNA"/>
</dbReference>
<dbReference type="OrthoDB" id="348976at2759"/>
<dbReference type="Proteomes" id="UP000189580">
    <property type="component" value="Chromosome c"/>
</dbReference>
<sequence length="1011" mass="112580">MSWSRPVYTRVEGFTSSQSRMGNKYAIYLYREGGIDPAEVVVSRSNVPVLFIPGNAGSYKQGRSIASYCAKKTAELVGSGEGPAPKLDFFLADFQEDFTAFHGRTLLDQAQYLNDAIEYILSLYQGENGEGDGAPAPTSVVVIGHSMGGIVARTLVTLPNYIPESINTIITLSTPHTLPPLTFDKDITVIYDKVNQYWRRAFAKEKRYLQVGTSEQENEQENDRENDRENDLDHGPLAETSLISVTGGQSDTMVPSDYTAISSIVPASHGFTVFSSAVPFVWTGVDHLAMVWCAQLRQAVGDALFDIVDTTKPHRTIPLSSRMSVFKKHLLSGFEEEARQEDTDVPIHKIVLDHWNGVAQLLEVPDINGKLAIGPLSPNSAVWAPDYLKTSVKGKSPVLLCRLPQQVNSTSLAHLPSDYIDWTTGSGPEGQQSVLECVDLHQYSPKFPLVTDLSAIYPFEYDHGRHLSVHVQQDEHEKFPLIVHAVNKNTESHLTISPANSIVKITDSLLRLAFVGRTIRISNPFTHVSLDSVSSSLLSYKVRLNSAPFTSQCSTRQTYFLPYIRQYIDEPHESRIHVNALNRPITVVSHGASPFVPNTLPKTNVHLQVFVPQFSCADSESIMYSLSVSIDLLASLGNLAIRYRTLIASLPLAITCLIFLLQLEAYNGKGIFISFGDGLNAFTKGPLLILLLVCQVLYFALSQPFMRSIFLSLQIPSEYDNISALQDFNPDINQNDIFVGTSEVSLWGIVPLLILVSTGLCYMVHYLLKLLIDLSIFLPTFGSSSEPEPDLATNEITKDPKPRTLSTTKPQRRRRTIITSIVSLFVLFFIPYQIAFLAVFLRQLVNAGSSLRKIKLGSKQNNNNNNGDNSTINSILSTIRLNNNLYNFNMTIAIMFLWVSIINTPLLVIWIHNLSLQWSIAFSSRNNILAVLPSILLVQENASGSMLPRMSGRLQRGFTLVILSYISIYATLYGFLHTYMLHHLVNYLAAWLLVIYFDDPGVRTRVGRFLS</sequence>
<name>A0A161HH81_9ASCO</name>
<evidence type="ECO:0000313" key="14">
    <source>
        <dbReference type="EMBL" id="ANB11427.1"/>
    </source>
</evidence>
<dbReference type="InterPro" id="IPR029058">
    <property type="entry name" value="AB_hydrolase_fold"/>
</dbReference>
<keyword evidence="7 10" id="KW-0653">Protein transport</keyword>
<dbReference type="AlphaFoldDB" id="A0A161HH81"/>
<evidence type="ECO:0000259" key="13">
    <source>
        <dbReference type="Pfam" id="PF25140"/>
    </source>
</evidence>
<feature type="compositionally biased region" description="Basic and acidic residues" evidence="11">
    <location>
        <begin position="221"/>
        <end position="236"/>
    </location>
</feature>